<reference evidence="3" key="1">
    <citation type="submission" date="2019-12" db="EMBL/GenBank/DDBJ databases">
        <title>Genome sequencing and annotation of Brassica cretica.</title>
        <authorList>
            <person name="Studholme D.J."/>
            <person name="Sarris P.F."/>
        </authorList>
    </citation>
    <scope>NUCLEOTIDE SEQUENCE</scope>
    <source>
        <strain evidence="3">PFS-102/07</strain>
        <tissue evidence="3">Leaf</tissue>
    </source>
</reference>
<feature type="region of interest" description="Disordered" evidence="1">
    <location>
        <begin position="432"/>
        <end position="452"/>
    </location>
</feature>
<dbReference type="InterPro" id="IPR001357">
    <property type="entry name" value="BRCT_dom"/>
</dbReference>
<gene>
    <name evidence="3" type="ORF">F2Q70_00027915</name>
</gene>
<organism evidence="3">
    <name type="scientific">Brassica cretica</name>
    <name type="common">Mustard</name>
    <dbReference type="NCBI Taxonomy" id="69181"/>
    <lineage>
        <taxon>Eukaryota</taxon>
        <taxon>Viridiplantae</taxon>
        <taxon>Streptophyta</taxon>
        <taxon>Embryophyta</taxon>
        <taxon>Tracheophyta</taxon>
        <taxon>Spermatophyta</taxon>
        <taxon>Magnoliopsida</taxon>
        <taxon>eudicotyledons</taxon>
        <taxon>Gunneridae</taxon>
        <taxon>Pentapetalae</taxon>
        <taxon>rosids</taxon>
        <taxon>malvids</taxon>
        <taxon>Brassicales</taxon>
        <taxon>Brassicaceae</taxon>
        <taxon>Brassiceae</taxon>
        <taxon>Brassica</taxon>
    </lineage>
</organism>
<dbReference type="Gene3D" id="3.40.50.10190">
    <property type="entry name" value="BRCT domain"/>
    <property type="match status" value="2"/>
</dbReference>
<dbReference type="PROSITE" id="PS50172">
    <property type="entry name" value="BRCT"/>
    <property type="match status" value="2"/>
</dbReference>
<dbReference type="InterPro" id="IPR036420">
    <property type="entry name" value="BRCT_dom_sf"/>
</dbReference>
<comment type="caution">
    <text evidence="3">The sequence shown here is derived from an EMBL/GenBank/DDBJ whole genome shotgun (WGS) entry which is preliminary data.</text>
</comment>
<feature type="region of interest" description="Disordered" evidence="1">
    <location>
        <begin position="214"/>
        <end position="238"/>
    </location>
</feature>
<dbReference type="PANTHER" id="PTHR47576">
    <property type="entry name" value="BRCT DOMAIN DNA REPAIR PROTEIN-RELATED"/>
    <property type="match status" value="1"/>
</dbReference>
<feature type="compositionally biased region" description="Low complexity" evidence="1">
    <location>
        <begin position="229"/>
        <end position="238"/>
    </location>
</feature>
<evidence type="ECO:0000256" key="1">
    <source>
        <dbReference type="SAM" id="MobiDB-lite"/>
    </source>
</evidence>
<proteinExistence type="predicted"/>
<accession>A0A8S9LC59</accession>
<sequence length="589" mass="65795">MGALRRSVGLIDSKGCSKLFPVLQSPPLLPMSQPNGPFSSLVICVTGLSKEARTQVKEATVRLGGDSCGRKFEHTLKHGARNGLFVVTLGWFVDSVKRNQARTQVKEATVRLGGEYSPHLHLQCTHLVVHISFFHYLTAIVSCGRKFEHTLKHGARIGLFVVTLGWFVDSVKRNLRMSESLYIVKQLGQNSEKVDELRCVIDLEPVCRPRTIQQAVNSGKSTKPHHQVSSSGTESGTSEDMITLSHHSIFVDSDISDELRLKVLKVAGDQGAKVIDSWFIGCNASLVVCEGGASVQKYLGHVNTIVSPLWVLKTVERQRQRLVHMSPDLARQLGLMLENLEDGAEKEALNITEEGNSQDVVPKIRSKSKQVRKETVNLAKTGVRRRRARHMQTCQNPIRRITQNNLLENICWTISEAAATATIFTDSSCTSSSGYITEPQQPSSVAEEGKDPVASFSNSTRALTESEKTEVIFKDSFLTILYPADRFSEMGPSSRTYFSDNGFTCLQILDYIHTFYQENLPDNEIELAIHTDSRHADRLRTAYCNKEESDDGYIVFTRIELLGSRKSFEMLKRVNGENNSNVYELMIRA</sequence>
<name>A0A8S9LC59_BRACR</name>
<feature type="domain" description="BRCT" evidence="2">
    <location>
        <begin position="82"/>
        <end position="184"/>
    </location>
</feature>
<dbReference type="EMBL" id="QGKY02000094">
    <property type="protein sequence ID" value="KAF2602958.1"/>
    <property type="molecule type" value="Genomic_DNA"/>
</dbReference>
<dbReference type="PANTHER" id="PTHR47576:SF2">
    <property type="entry name" value="BRCT DOMAIN DNA REPAIR PROTEIN-RELATED"/>
    <property type="match status" value="1"/>
</dbReference>
<protein>
    <recommendedName>
        <fullName evidence="2">BRCT domain-containing protein</fullName>
    </recommendedName>
</protein>
<dbReference type="SUPFAM" id="SSF52113">
    <property type="entry name" value="BRCT domain"/>
    <property type="match status" value="2"/>
</dbReference>
<feature type="compositionally biased region" description="Polar residues" evidence="1">
    <location>
        <begin position="432"/>
        <end position="444"/>
    </location>
</feature>
<dbReference type="AlphaFoldDB" id="A0A8S9LC59"/>
<feature type="domain" description="BRCT" evidence="2">
    <location>
        <begin position="239"/>
        <end position="319"/>
    </location>
</feature>
<dbReference type="CDD" id="cd17731">
    <property type="entry name" value="BRCT_TopBP1_rpt2_like"/>
    <property type="match status" value="1"/>
</dbReference>
<dbReference type="InterPro" id="IPR059215">
    <property type="entry name" value="BRCT2_TopBP1-like"/>
</dbReference>
<evidence type="ECO:0000259" key="2">
    <source>
        <dbReference type="PROSITE" id="PS50172"/>
    </source>
</evidence>
<evidence type="ECO:0000313" key="3">
    <source>
        <dbReference type="EMBL" id="KAF2602958.1"/>
    </source>
</evidence>